<comment type="caution">
    <text evidence="2">The sequence shown here is derived from an EMBL/GenBank/DDBJ whole genome shotgun (WGS) entry which is preliminary data.</text>
</comment>
<feature type="signal peptide" evidence="1">
    <location>
        <begin position="1"/>
        <end position="18"/>
    </location>
</feature>
<keyword evidence="3" id="KW-1185">Reference proteome</keyword>
<dbReference type="EMBL" id="QAOQ01000008">
    <property type="protein sequence ID" value="PTQ93605.1"/>
    <property type="molecule type" value="Genomic_DNA"/>
</dbReference>
<organism evidence="2 3">
    <name type="scientific">Mucilaginibacter yixingensis</name>
    <dbReference type="NCBI Taxonomy" id="1295612"/>
    <lineage>
        <taxon>Bacteria</taxon>
        <taxon>Pseudomonadati</taxon>
        <taxon>Bacteroidota</taxon>
        <taxon>Sphingobacteriia</taxon>
        <taxon>Sphingobacteriales</taxon>
        <taxon>Sphingobacteriaceae</taxon>
        <taxon>Mucilaginibacter</taxon>
    </lineage>
</organism>
<accession>A0A2T5J5R2</accession>
<evidence type="ECO:0000313" key="3">
    <source>
        <dbReference type="Proteomes" id="UP000244168"/>
    </source>
</evidence>
<gene>
    <name evidence="2" type="ORF">C8P68_10867</name>
</gene>
<dbReference type="AlphaFoldDB" id="A0A2T5J5R2"/>
<proteinExistence type="predicted"/>
<keyword evidence="1" id="KW-0732">Signal</keyword>
<evidence type="ECO:0000313" key="2">
    <source>
        <dbReference type="EMBL" id="PTQ93605.1"/>
    </source>
</evidence>
<feature type="chain" id="PRO_5015507421" evidence="1">
    <location>
        <begin position="19"/>
        <end position="59"/>
    </location>
</feature>
<name>A0A2T5J5R2_9SPHI</name>
<dbReference type="Proteomes" id="UP000244168">
    <property type="component" value="Unassembled WGS sequence"/>
</dbReference>
<sequence>MKKLFILAVIALSSAAFTACTKENVAPTNKATILAEKGDLGTADEKGDLGTADGNPNLN</sequence>
<reference evidence="2 3" key="1">
    <citation type="submission" date="2018-04" db="EMBL/GenBank/DDBJ databases">
        <title>Genomic Encyclopedia of Archaeal and Bacterial Type Strains, Phase II (KMG-II): from individual species to whole genera.</title>
        <authorList>
            <person name="Goeker M."/>
        </authorList>
    </citation>
    <scope>NUCLEOTIDE SEQUENCE [LARGE SCALE GENOMIC DNA]</scope>
    <source>
        <strain evidence="2 3">DSM 26809</strain>
    </source>
</reference>
<dbReference type="PROSITE" id="PS51257">
    <property type="entry name" value="PROKAR_LIPOPROTEIN"/>
    <property type="match status" value="1"/>
</dbReference>
<dbReference type="RefSeq" id="WP_107830778.1">
    <property type="nucleotide sequence ID" value="NZ_CP160205.1"/>
</dbReference>
<protein>
    <submittedName>
        <fullName evidence="2">Uncharacterized protein</fullName>
    </submittedName>
</protein>
<evidence type="ECO:0000256" key="1">
    <source>
        <dbReference type="SAM" id="SignalP"/>
    </source>
</evidence>